<dbReference type="Gene3D" id="3.30.70.20">
    <property type="match status" value="1"/>
</dbReference>
<dbReference type="Pfam" id="PF13237">
    <property type="entry name" value="Fer4_10"/>
    <property type="match status" value="1"/>
</dbReference>
<keyword evidence="3" id="KW-0408">Iron</keyword>
<dbReference type="GO" id="GO:0046872">
    <property type="term" value="F:metal ion binding"/>
    <property type="evidence" value="ECO:0007669"/>
    <property type="project" value="UniProtKB-KW"/>
</dbReference>
<feature type="domain" description="4Fe-4S ferredoxin-type" evidence="6">
    <location>
        <begin position="2"/>
        <end position="31"/>
    </location>
</feature>
<dbReference type="Gene3D" id="3.30.450.20">
    <property type="entry name" value="PAS domain"/>
    <property type="match status" value="1"/>
</dbReference>
<keyword evidence="8" id="KW-0560">Oxidoreductase</keyword>
<evidence type="ECO:0000313" key="9">
    <source>
        <dbReference type="Proteomes" id="UP000049127"/>
    </source>
</evidence>
<keyword evidence="1" id="KW-0004">4Fe-4S</keyword>
<organism evidence="8 9">
    <name type="scientific">Paraclostridium sordellii</name>
    <name type="common">Clostridium sordellii</name>
    <dbReference type="NCBI Taxonomy" id="1505"/>
    <lineage>
        <taxon>Bacteria</taxon>
        <taxon>Bacillati</taxon>
        <taxon>Bacillota</taxon>
        <taxon>Clostridia</taxon>
        <taxon>Peptostreptococcales</taxon>
        <taxon>Peptostreptococcaceae</taxon>
        <taxon>Paraclostridium</taxon>
    </lineage>
</organism>
<protein>
    <submittedName>
        <fullName evidence="8">PAS/PAC sensor protein</fullName>
        <ecNumber evidence="8">1.12.7.2</ecNumber>
    </submittedName>
</protein>
<evidence type="ECO:0000256" key="1">
    <source>
        <dbReference type="ARBA" id="ARBA00022485"/>
    </source>
</evidence>
<dbReference type="AlphaFoldDB" id="A0A0C7G886"/>
<evidence type="ECO:0000259" key="6">
    <source>
        <dbReference type="PROSITE" id="PS51379"/>
    </source>
</evidence>
<dbReference type="EMBL" id="CEKZ01000003">
    <property type="protein sequence ID" value="CEQ03173.1"/>
    <property type="molecule type" value="Genomic_DNA"/>
</dbReference>
<dbReference type="Pfam" id="PF04060">
    <property type="entry name" value="FeS"/>
    <property type="match status" value="1"/>
</dbReference>
<dbReference type="InterPro" id="IPR009016">
    <property type="entry name" value="Fe_hydrogenase"/>
</dbReference>
<keyword evidence="5" id="KW-0175">Coiled coil</keyword>
<evidence type="ECO:0000256" key="2">
    <source>
        <dbReference type="ARBA" id="ARBA00022723"/>
    </source>
</evidence>
<dbReference type="SUPFAM" id="SSF54862">
    <property type="entry name" value="4Fe-4S ferredoxins"/>
    <property type="match status" value="1"/>
</dbReference>
<feature type="domain" description="4Fe-4S ferredoxin-type" evidence="6">
    <location>
        <begin position="32"/>
        <end position="60"/>
    </location>
</feature>
<evidence type="ECO:0000256" key="4">
    <source>
        <dbReference type="ARBA" id="ARBA00023014"/>
    </source>
</evidence>
<proteinExistence type="predicted"/>
<dbReference type="RefSeq" id="WP_055341615.1">
    <property type="nucleotide sequence ID" value="NZ_CDNI01000003.1"/>
</dbReference>
<dbReference type="GO" id="GO:0051539">
    <property type="term" value="F:4 iron, 4 sulfur cluster binding"/>
    <property type="evidence" value="ECO:0007669"/>
    <property type="project" value="UniProtKB-KW"/>
</dbReference>
<dbReference type="Gene3D" id="3.40.950.10">
    <property type="entry name" value="Fe-only Hydrogenase (Larger Subunit), Chain L, domain 3"/>
    <property type="match status" value="1"/>
</dbReference>
<dbReference type="PANTHER" id="PTHR11615">
    <property type="entry name" value="NITRATE, FORMATE, IRON DEHYDROGENASE"/>
    <property type="match status" value="1"/>
</dbReference>
<accession>A0A0C7G886</accession>
<evidence type="ECO:0000256" key="3">
    <source>
        <dbReference type="ARBA" id="ARBA00023004"/>
    </source>
</evidence>
<keyword evidence="4" id="KW-0411">Iron-sulfur</keyword>
<reference evidence="8 9" key="1">
    <citation type="submission" date="2015-01" db="EMBL/GenBank/DDBJ databases">
        <authorList>
            <person name="Aslett A.Martin."/>
            <person name="De Silva Nishadi"/>
        </authorList>
    </citation>
    <scope>NUCLEOTIDE SEQUENCE [LARGE SCALE GENOMIC DNA]</scope>
    <source>
        <strain evidence="8 9">R28058</strain>
    </source>
</reference>
<dbReference type="PROSITE" id="PS51379">
    <property type="entry name" value="4FE4S_FER_2"/>
    <property type="match status" value="2"/>
</dbReference>
<dbReference type="InterPro" id="IPR004108">
    <property type="entry name" value="Fe_hydrogenase_lsu_C"/>
</dbReference>
<dbReference type="PROSITE" id="PS51656">
    <property type="entry name" value="4FE4S"/>
    <property type="match status" value="1"/>
</dbReference>
<feature type="coiled-coil region" evidence="5">
    <location>
        <begin position="503"/>
        <end position="530"/>
    </location>
</feature>
<dbReference type="OrthoDB" id="9798098at2"/>
<dbReference type="Proteomes" id="UP000049127">
    <property type="component" value="Unassembled WGS sequence"/>
</dbReference>
<evidence type="ECO:0000313" key="8">
    <source>
        <dbReference type="EMBL" id="CEQ03173.1"/>
    </source>
</evidence>
<name>A0A0C7G886_PARSO</name>
<dbReference type="InterPro" id="IPR007202">
    <property type="entry name" value="4Fe-4S_dom"/>
</dbReference>
<dbReference type="SUPFAM" id="SSF53920">
    <property type="entry name" value="Fe-only hydrogenase"/>
    <property type="match status" value="1"/>
</dbReference>
<gene>
    <name evidence="8" type="ORF">R28058_09061</name>
</gene>
<dbReference type="Gene3D" id="1.10.15.40">
    <property type="entry name" value="Electron transport complex subunit B, putative Fe-S cluster"/>
    <property type="match status" value="1"/>
</dbReference>
<keyword evidence="2" id="KW-0479">Metal-binding</keyword>
<feature type="domain" description="4Fe-4S" evidence="7">
    <location>
        <begin position="355"/>
        <end position="416"/>
    </location>
</feature>
<evidence type="ECO:0000259" key="7">
    <source>
        <dbReference type="PROSITE" id="PS51656"/>
    </source>
</evidence>
<dbReference type="InterPro" id="IPR050340">
    <property type="entry name" value="Cytosolic_Fe-S_CAF"/>
</dbReference>
<dbReference type="InterPro" id="IPR017900">
    <property type="entry name" value="4Fe4S_Fe_S_CS"/>
</dbReference>
<evidence type="ECO:0000256" key="5">
    <source>
        <dbReference type="SAM" id="Coils"/>
    </source>
</evidence>
<dbReference type="GO" id="GO:0008901">
    <property type="term" value="F:ferredoxin hydrogenase activity"/>
    <property type="evidence" value="ECO:0007669"/>
    <property type="project" value="UniProtKB-EC"/>
</dbReference>
<dbReference type="Pfam" id="PF02906">
    <property type="entry name" value="Fe_hyd_lg_C"/>
    <property type="match status" value="1"/>
</dbReference>
<sequence>MWFMRFSKANCKNCYACARVCPVNAIKIKNEHAQVIEERCIICGKCFKVCPQYAKIIKSDVYKVKEYISKGDKVIASIAPSFAAIFGEHSNKLKSLLKKLGFYDAQEAIYGIDLVEKAYEEYANKEDDLCYITSFCPSVTGLIQKHYPELIKNLIPIISPAVCHSKLIKTKYGEDVKVVFIGPCLSKKIEGVESGYIDTVLTFVELIEWINYENINIEELEIEKFDCNNSQKRLFPIVGEPTKSIENKNPRKTVIQVEGSKDCIKMLKAIKIGKFKNTILELSFCRHSCLGGSGMPKDNINCYERRIRVRNYANSMENNTDENVDEIYPLNKFSINMNREYKCLKKDLKIPNAIELREILKSMGKYIKKDELNCGSCGYSTCREKAVAVYNNMAEIEMCLPYMRDKAENLANTIVDVTPNMVTIVDKNLDIVKMNKSSEKFFNTNVENYKGLPVILYLDEKPFEYVLDNKKNIIKEKIFLKDISKVIIQSILWLEHNKVMLWIADDITENEELEKKLMEKKIDAMNITQAVIDKQMRVAQEIASLLGETTAETKVTLNKLKKLIQEEVVQ</sequence>
<dbReference type="PROSITE" id="PS00198">
    <property type="entry name" value="4FE4S_FER_1"/>
    <property type="match status" value="1"/>
</dbReference>
<dbReference type="EC" id="1.12.7.2" evidence="8"/>
<dbReference type="InterPro" id="IPR017896">
    <property type="entry name" value="4Fe4S_Fe-S-bd"/>
</dbReference>